<feature type="binding site" evidence="7">
    <location>
        <position position="38"/>
    </location>
    <ligand>
        <name>Zn(2+)</name>
        <dbReference type="ChEBI" id="CHEBI:29105"/>
    </ligand>
</feature>
<evidence type="ECO:0000256" key="5">
    <source>
        <dbReference type="ARBA" id="ARBA00023239"/>
    </source>
</evidence>
<evidence type="ECO:0000256" key="7">
    <source>
        <dbReference type="PIRSR" id="PIRSR601765-1"/>
    </source>
</evidence>
<accession>A0A6P4YIB0</accession>
<evidence type="ECO:0000256" key="6">
    <source>
        <dbReference type="ARBA" id="ARBA00048348"/>
    </source>
</evidence>
<protein>
    <recommendedName>
        <fullName evidence="2 8">Carbonic anhydrase</fullName>
        <ecNumber evidence="2 8">4.2.1.1</ecNumber>
    </recommendedName>
    <alternativeName>
        <fullName evidence="8">Carbonate dehydratase</fullName>
    </alternativeName>
</protein>
<keyword evidence="3 7" id="KW-0479">Metal-binding</keyword>
<dbReference type="Gene3D" id="3.40.1050.10">
    <property type="entry name" value="Carbonic anhydrase"/>
    <property type="match status" value="1"/>
</dbReference>
<dbReference type="PANTHER" id="PTHR11002">
    <property type="entry name" value="CARBONIC ANHYDRASE"/>
    <property type="match status" value="1"/>
</dbReference>
<evidence type="ECO:0000256" key="4">
    <source>
        <dbReference type="ARBA" id="ARBA00022833"/>
    </source>
</evidence>
<dbReference type="GO" id="GO:0004089">
    <property type="term" value="F:carbonate dehydratase activity"/>
    <property type="evidence" value="ECO:0007669"/>
    <property type="project" value="UniProtKB-UniRule"/>
</dbReference>
<keyword evidence="9" id="KW-1185">Reference proteome</keyword>
<dbReference type="Pfam" id="PF00484">
    <property type="entry name" value="Pro_CA"/>
    <property type="match status" value="1"/>
</dbReference>
<dbReference type="InterPro" id="IPR036874">
    <property type="entry name" value="Carbonic_anhydrase_sf"/>
</dbReference>
<dbReference type="GeneID" id="109473612"/>
<feature type="binding site" evidence="7">
    <location>
        <position position="100"/>
    </location>
    <ligand>
        <name>Zn(2+)</name>
        <dbReference type="ChEBI" id="CHEBI:29105"/>
    </ligand>
</feature>
<evidence type="ECO:0000256" key="3">
    <source>
        <dbReference type="ARBA" id="ARBA00022723"/>
    </source>
</evidence>
<organism evidence="9 10">
    <name type="scientific">Branchiostoma belcheri</name>
    <name type="common">Amphioxus</name>
    <dbReference type="NCBI Taxonomy" id="7741"/>
    <lineage>
        <taxon>Eukaryota</taxon>
        <taxon>Metazoa</taxon>
        <taxon>Chordata</taxon>
        <taxon>Cephalochordata</taxon>
        <taxon>Leptocardii</taxon>
        <taxon>Amphioxiformes</taxon>
        <taxon>Branchiostomatidae</taxon>
        <taxon>Branchiostoma</taxon>
    </lineage>
</organism>
<dbReference type="AlphaFoldDB" id="A0A6P4YIB0"/>
<dbReference type="KEGG" id="bbel:109473612"/>
<evidence type="ECO:0000256" key="2">
    <source>
        <dbReference type="ARBA" id="ARBA00012925"/>
    </source>
</evidence>
<dbReference type="Proteomes" id="UP000515135">
    <property type="component" value="Unplaced"/>
</dbReference>
<evidence type="ECO:0000313" key="9">
    <source>
        <dbReference type="Proteomes" id="UP000515135"/>
    </source>
</evidence>
<reference evidence="10" key="1">
    <citation type="submission" date="2025-08" db="UniProtKB">
        <authorList>
            <consortium name="RefSeq"/>
        </authorList>
    </citation>
    <scope>IDENTIFICATION</scope>
    <source>
        <tissue evidence="10">Gonad</tissue>
    </source>
</reference>
<sequence>MTHGVMKDILRNLVGKLCSIQHLKTSQDLKPRVLILACVEAGRFLSSCLQSDVHTAVLCSPGNLIPHSKLYGKEVLGSEVASLEWACSQGSLKHVIVCGHSNCQILDVLGRSQMQSASNSRSSPFLSWLTQHGNSTLTRFERYEMDRLQPVTFQGVSPKELWDAYVDPQCYWTDQDQLSQVNVLQQLQNVSSHGFLKPQLKSGALQLHGMWLDSRHLPYLFSKEHQQFVQVKDDNIDSLLK</sequence>
<comment type="catalytic activity">
    <reaction evidence="6 8">
        <text>hydrogencarbonate + H(+) = CO2 + H2O</text>
        <dbReference type="Rhea" id="RHEA:10748"/>
        <dbReference type="ChEBI" id="CHEBI:15377"/>
        <dbReference type="ChEBI" id="CHEBI:15378"/>
        <dbReference type="ChEBI" id="CHEBI:16526"/>
        <dbReference type="ChEBI" id="CHEBI:17544"/>
        <dbReference type="EC" id="4.2.1.1"/>
    </reaction>
</comment>
<dbReference type="GO" id="GO:0008270">
    <property type="term" value="F:zinc ion binding"/>
    <property type="evidence" value="ECO:0007669"/>
    <property type="project" value="UniProtKB-UniRule"/>
</dbReference>
<dbReference type="SMART" id="SM00947">
    <property type="entry name" value="Pro_CA"/>
    <property type="match status" value="1"/>
</dbReference>
<comment type="cofactor">
    <cofactor evidence="7">
        <name>Zn(2+)</name>
        <dbReference type="ChEBI" id="CHEBI:29105"/>
    </cofactor>
    <text evidence="7">Binds 1 zinc ion per subunit.</text>
</comment>
<evidence type="ECO:0000256" key="1">
    <source>
        <dbReference type="ARBA" id="ARBA00006217"/>
    </source>
</evidence>
<comment type="function">
    <text evidence="8">Reversible hydration of carbon dioxide.</text>
</comment>
<gene>
    <name evidence="10" type="primary">LOC109473612</name>
</gene>
<comment type="similarity">
    <text evidence="1 8">Belongs to the beta-class carbonic anhydrase family.</text>
</comment>
<dbReference type="EC" id="4.2.1.1" evidence="2 8"/>
<keyword evidence="4 7" id="KW-0862">Zinc</keyword>
<dbReference type="InterPro" id="IPR001765">
    <property type="entry name" value="Carbonic_anhydrase"/>
</dbReference>
<feature type="binding site" evidence="7">
    <location>
        <position position="103"/>
    </location>
    <ligand>
        <name>Zn(2+)</name>
        <dbReference type="ChEBI" id="CHEBI:29105"/>
    </ligand>
</feature>
<keyword evidence="5 8" id="KW-0456">Lyase</keyword>
<proteinExistence type="inferred from homology"/>
<dbReference type="OrthoDB" id="10248475at2759"/>
<evidence type="ECO:0000256" key="8">
    <source>
        <dbReference type="RuleBase" id="RU003956"/>
    </source>
</evidence>
<name>A0A6P4YIB0_BRABE</name>
<dbReference type="PANTHER" id="PTHR11002:SF76">
    <property type="entry name" value="CARBONIC ANHYDRASE"/>
    <property type="match status" value="1"/>
</dbReference>
<evidence type="ECO:0000313" key="10">
    <source>
        <dbReference type="RefSeq" id="XP_019629095.1"/>
    </source>
</evidence>
<dbReference type="SUPFAM" id="SSF53056">
    <property type="entry name" value="beta-carbonic anhydrase, cab"/>
    <property type="match status" value="1"/>
</dbReference>
<dbReference type="RefSeq" id="XP_019629095.1">
    <property type="nucleotide sequence ID" value="XM_019773536.1"/>
</dbReference>